<gene>
    <name evidence="2" type="ORF">PAXRUDRAFT_28997</name>
</gene>
<evidence type="ECO:0000313" key="2">
    <source>
        <dbReference type="EMBL" id="KIK76174.1"/>
    </source>
</evidence>
<dbReference type="HOGENOM" id="CLU_1372597_0_0_1"/>
<accession>A0A0D0D7E0</accession>
<reference evidence="2 3" key="1">
    <citation type="submission" date="2014-04" db="EMBL/GenBank/DDBJ databases">
        <authorList>
            <consortium name="DOE Joint Genome Institute"/>
            <person name="Kuo A."/>
            <person name="Kohler A."/>
            <person name="Jargeat P."/>
            <person name="Nagy L.G."/>
            <person name="Floudas D."/>
            <person name="Copeland A."/>
            <person name="Barry K.W."/>
            <person name="Cichocki N."/>
            <person name="Veneault-Fourrey C."/>
            <person name="LaButti K."/>
            <person name="Lindquist E.A."/>
            <person name="Lipzen A."/>
            <person name="Lundell T."/>
            <person name="Morin E."/>
            <person name="Murat C."/>
            <person name="Sun H."/>
            <person name="Tunlid A."/>
            <person name="Henrissat B."/>
            <person name="Grigoriev I.V."/>
            <person name="Hibbett D.S."/>
            <person name="Martin F."/>
            <person name="Nordberg H.P."/>
            <person name="Cantor M.N."/>
            <person name="Hua S.X."/>
        </authorList>
    </citation>
    <scope>NUCLEOTIDE SEQUENCE [LARGE SCALE GENOMIC DNA]</scope>
    <source>
        <strain evidence="2 3">Ve08.2h10</strain>
    </source>
</reference>
<organism evidence="2 3">
    <name type="scientific">Paxillus rubicundulus Ve08.2h10</name>
    <dbReference type="NCBI Taxonomy" id="930991"/>
    <lineage>
        <taxon>Eukaryota</taxon>
        <taxon>Fungi</taxon>
        <taxon>Dikarya</taxon>
        <taxon>Basidiomycota</taxon>
        <taxon>Agaricomycotina</taxon>
        <taxon>Agaricomycetes</taxon>
        <taxon>Agaricomycetidae</taxon>
        <taxon>Boletales</taxon>
        <taxon>Paxilineae</taxon>
        <taxon>Paxillaceae</taxon>
        <taxon>Paxillus</taxon>
    </lineage>
</organism>
<name>A0A0D0D7E0_9AGAM</name>
<reference evidence="3" key="2">
    <citation type="submission" date="2015-01" db="EMBL/GenBank/DDBJ databases">
        <title>Evolutionary Origins and Diversification of the Mycorrhizal Mutualists.</title>
        <authorList>
            <consortium name="DOE Joint Genome Institute"/>
            <consortium name="Mycorrhizal Genomics Consortium"/>
            <person name="Kohler A."/>
            <person name="Kuo A."/>
            <person name="Nagy L.G."/>
            <person name="Floudas D."/>
            <person name="Copeland A."/>
            <person name="Barry K.W."/>
            <person name="Cichocki N."/>
            <person name="Veneault-Fourrey C."/>
            <person name="LaButti K."/>
            <person name="Lindquist E.A."/>
            <person name="Lipzen A."/>
            <person name="Lundell T."/>
            <person name="Morin E."/>
            <person name="Murat C."/>
            <person name="Riley R."/>
            <person name="Ohm R."/>
            <person name="Sun H."/>
            <person name="Tunlid A."/>
            <person name="Henrissat B."/>
            <person name="Grigoriev I.V."/>
            <person name="Hibbett D.S."/>
            <person name="Martin F."/>
        </authorList>
    </citation>
    <scope>NUCLEOTIDE SEQUENCE [LARGE SCALE GENOMIC DNA]</scope>
    <source>
        <strain evidence="3">Ve08.2h10</strain>
    </source>
</reference>
<evidence type="ECO:0000313" key="3">
    <source>
        <dbReference type="Proteomes" id="UP000054538"/>
    </source>
</evidence>
<dbReference type="EMBL" id="KN827632">
    <property type="protein sequence ID" value="KIK76174.1"/>
    <property type="molecule type" value="Genomic_DNA"/>
</dbReference>
<protein>
    <submittedName>
        <fullName evidence="2">Uncharacterized protein</fullName>
    </submittedName>
</protein>
<evidence type="ECO:0000256" key="1">
    <source>
        <dbReference type="SAM" id="MobiDB-lite"/>
    </source>
</evidence>
<dbReference type="Proteomes" id="UP000054538">
    <property type="component" value="Unassembled WGS sequence"/>
</dbReference>
<sequence length="199" mass="21802">MDVGRDDEFDNEEEFTPGCDLNSTDDGMMVARKPMVSTNEGLADILPSCTVPQKSAKAKQKSLQHQAAQVAHEKGIKTTSKGGKGGKLKNAYEVEAGLPLLSVGNPPIIPPSSLSHSQEVLGTLFQKKKQAQVVKSHWGCHHAAVYPFFKEVDKDKNGNVGMKETKFYQSIHGTFDIISLMAKMNLIQTGMEILRSWSN</sequence>
<dbReference type="InParanoid" id="A0A0D0D7E0"/>
<proteinExistence type="predicted"/>
<keyword evidence="3" id="KW-1185">Reference proteome</keyword>
<feature type="region of interest" description="Disordered" evidence="1">
    <location>
        <begin position="1"/>
        <end position="27"/>
    </location>
</feature>
<dbReference type="AlphaFoldDB" id="A0A0D0D7E0"/>